<proteinExistence type="predicted"/>
<dbReference type="EMBL" id="FPHK01000125">
    <property type="protein sequence ID" value="SFV68769.1"/>
    <property type="molecule type" value="Genomic_DNA"/>
</dbReference>
<protein>
    <submittedName>
        <fullName evidence="1">Probable lipoprotein Cj1090c</fullName>
    </submittedName>
</protein>
<dbReference type="GO" id="GO:0043165">
    <property type="term" value="P:Gram-negative-bacterium-type cell outer membrane assembly"/>
    <property type="evidence" value="ECO:0007669"/>
    <property type="project" value="InterPro"/>
</dbReference>
<name>A0A1W1CSM9_9ZZZZ</name>
<dbReference type="InterPro" id="IPR007485">
    <property type="entry name" value="LPS_assembly_LptE"/>
</dbReference>
<sequence>MLKLFFVVVILFEMSGCGYRPSSQYSKKVIGQKISTNVVISAQDPENTVLIKDAVDRAIVEIFHASLVDKKTADTRLSFSITEPTYIPIQYNADGYVITYRATIVLTIIRETKDLKKRYTAKGSYDFSIAPNAVITDQERFDAINFSAQKAISSFIAQVSAEGSRVGE</sequence>
<organism evidence="1">
    <name type="scientific">hydrothermal vent metagenome</name>
    <dbReference type="NCBI Taxonomy" id="652676"/>
    <lineage>
        <taxon>unclassified sequences</taxon>
        <taxon>metagenomes</taxon>
        <taxon>ecological metagenomes</taxon>
    </lineage>
</organism>
<dbReference type="GO" id="GO:0019867">
    <property type="term" value="C:outer membrane"/>
    <property type="evidence" value="ECO:0007669"/>
    <property type="project" value="InterPro"/>
</dbReference>
<gene>
    <name evidence="1" type="ORF">MNB_SM-6-1214</name>
</gene>
<reference evidence="1" key="1">
    <citation type="submission" date="2016-10" db="EMBL/GenBank/DDBJ databases">
        <authorList>
            <person name="de Groot N.N."/>
        </authorList>
    </citation>
    <scope>NUCLEOTIDE SEQUENCE</scope>
</reference>
<accession>A0A1W1CSM9</accession>
<evidence type="ECO:0000313" key="1">
    <source>
        <dbReference type="EMBL" id="SFV68769.1"/>
    </source>
</evidence>
<dbReference type="AlphaFoldDB" id="A0A1W1CSM9"/>
<keyword evidence="1" id="KW-0449">Lipoprotein</keyword>
<dbReference type="Pfam" id="PF04390">
    <property type="entry name" value="LptE"/>
    <property type="match status" value="1"/>
</dbReference>